<name>A0A0W0ZB10_9GAMM</name>
<dbReference type="RefSeq" id="WP_018578715.1">
    <property type="nucleotide sequence ID" value="NZ_KB892437.1"/>
</dbReference>
<accession>A0A0W0ZB10</accession>
<keyword evidence="2" id="KW-1185">Reference proteome</keyword>
<reference evidence="1 2" key="1">
    <citation type="submission" date="2015-11" db="EMBL/GenBank/DDBJ databases">
        <title>Genomic analysis of 38 Legionella species identifies large and diverse effector repertoires.</title>
        <authorList>
            <person name="Burstein D."/>
            <person name="Amaro F."/>
            <person name="Zusman T."/>
            <person name="Lifshitz Z."/>
            <person name="Cohen O."/>
            <person name="Gilbert J.A."/>
            <person name="Pupko T."/>
            <person name="Shuman H.A."/>
            <person name="Segal G."/>
        </authorList>
    </citation>
    <scope>NUCLEOTIDE SEQUENCE [LARGE SCALE GENOMIC DNA]</scope>
    <source>
        <strain evidence="1 2">ATCC 49655</strain>
    </source>
</reference>
<dbReference type="OrthoDB" id="5638269at2"/>
<gene>
    <name evidence="1" type="ORF">Lsha_0127</name>
</gene>
<dbReference type="PATRIC" id="fig|1122169.6.peg.141"/>
<proteinExistence type="predicted"/>
<protein>
    <submittedName>
        <fullName evidence="1">Uncharacterized protein</fullName>
    </submittedName>
</protein>
<dbReference type="Proteomes" id="UP000054600">
    <property type="component" value="Unassembled WGS sequence"/>
</dbReference>
<evidence type="ECO:0000313" key="1">
    <source>
        <dbReference type="EMBL" id="KTD66233.1"/>
    </source>
</evidence>
<sequence>MSNASLFKNQDFCYWLQGYFEIDENAFLDQIKISLILDKLQTVSEPWGDFNRWLNEELHLLTHIKEDSELMAEHTLSIKQNLAVLFEHVIDDSYDTPYTKEHLKSVHDGLNDSDE</sequence>
<evidence type="ECO:0000313" key="2">
    <source>
        <dbReference type="Proteomes" id="UP000054600"/>
    </source>
</evidence>
<comment type="caution">
    <text evidence="1">The sequence shown here is derived from an EMBL/GenBank/DDBJ whole genome shotgun (WGS) entry which is preliminary data.</text>
</comment>
<dbReference type="EMBL" id="LNYW01000006">
    <property type="protein sequence ID" value="KTD66233.1"/>
    <property type="molecule type" value="Genomic_DNA"/>
</dbReference>
<dbReference type="STRING" id="1122169.Lsha_0127"/>
<organism evidence="1 2">
    <name type="scientific">Legionella shakespearei DSM 23087</name>
    <dbReference type="NCBI Taxonomy" id="1122169"/>
    <lineage>
        <taxon>Bacteria</taxon>
        <taxon>Pseudomonadati</taxon>
        <taxon>Pseudomonadota</taxon>
        <taxon>Gammaproteobacteria</taxon>
        <taxon>Legionellales</taxon>
        <taxon>Legionellaceae</taxon>
        <taxon>Legionella</taxon>
    </lineage>
</organism>
<dbReference type="AlphaFoldDB" id="A0A0W0ZB10"/>